<evidence type="ECO:0000313" key="3">
    <source>
        <dbReference type="Proteomes" id="UP001219525"/>
    </source>
</evidence>
<name>A0AAD6YDR2_9AGAR</name>
<dbReference type="AlphaFoldDB" id="A0AAD6YDR2"/>
<organism evidence="2 3">
    <name type="scientific">Mycena pura</name>
    <dbReference type="NCBI Taxonomy" id="153505"/>
    <lineage>
        <taxon>Eukaryota</taxon>
        <taxon>Fungi</taxon>
        <taxon>Dikarya</taxon>
        <taxon>Basidiomycota</taxon>
        <taxon>Agaricomycotina</taxon>
        <taxon>Agaricomycetes</taxon>
        <taxon>Agaricomycetidae</taxon>
        <taxon>Agaricales</taxon>
        <taxon>Marasmiineae</taxon>
        <taxon>Mycenaceae</taxon>
        <taxon>Mycena</taxon>
    </lineage>
</organism>
<evidence type="ECO:0000256" key="1">
    <source>
        <dbReference type="SAM" id="MobiDB-lite"/>
    </source>
</evidence>
<comment type="caution">
    <text evidence="2">The sequence shown here is derived from an EMBL/GenBank/DDBJ whole genome shotgun (WGS) entry which is preliminary data.</text>
</comment>
<gene>
    <name evidence="2" type="ORF">GGX14DRAFT_392681</name>
</gene>
<accession>A0AAD6YDR2</accession>
<feature type="compositionally biased region" description="Basic and acidic residues" evidence="1">
    <location>
        <begin position="267"/>
        <end position="280"/>
    </location>
</feature>
<proteinExistence type="predicted"/>
<dbReference type="EMBL" id="JARJCW010000020">
    <property type="protein sequence ID" value="KAJ7213906.1"/>
    <property type="molecule type" value="Genomic_DNA"/>
</dbReference>
<reference evidence="2" key="1">
    <citation type="submission" date="2023-03" db="EMBL/GenBank/DDBJ databases">
        <title>Massive genome expansion in bonnet fungi (Mycena s.s.) driven by repeated elements and novel gene families across ecological guilds.</title>
        <authorList>
            <consortium name="Lawrence Berkeley National Laboratory"/>
            <person name="Harder C.B."/>
            <person name="Miyauchi S."/>
            <person name="Viragh M."/>
            <person name="Kuo A."/>
            <person name="Thoen E."/>
            <person name="Andreopoulos B."/>
            <person name="Lu D."/>
            <person name="Skrede I."/>
            <person name="Drula E."/>
            <person name="Henrissat B."/>
            <person name="Morin E."/>
            <person name="Kohler A."/>
            <person name="Barry K."/>
            <person name="LaButti K."/>
            <person name="Morin E."/>
            <person name="Salamov A."/>
            <person name="Lipzen A."/>
            <person name="Mereny Z."/>
            <person name="Hegedus B."/>
            <person name="Baldrian P."/>
            <person name="Stursova M."/>
            <person name="Weitz H."/>
            <person name="Taylor A."/>
            <person name="Grigoriev I.V."/>
            <person name="Nagy L.G."/>
            <person name="Martin F."/>
            <person name="Kauserud H."/>
        </authorList>
    </citation>
    <scope>NUCLEOTIDE SEQUENCE</scope>
    <source>
        <strain evidence="2">9144</strain>
    </source>
</reference>
<feature type="region of interest" description="Disordered" evidence="1">
    <location>
        <begin position="259"/>
        <end position="280"/>
    </location>
</feature>
<sequence length="280" mass="31428">MVSLLTLLVTVKRNRDHQVAAYVMPHSLGNRPHFSLSQGTKQHQSQGRYPNLPDHYPRPTESGGRHFRFWNRTLGLGGRGFLKSQIALKVVSFRACDLILVCLNFLFLCLFGKLVGAEKMPTTLKTVFARLGLANDRFAPPFLANQRPFDGEVWKTVKGGDGKRFFFGRNSQKEIRVGVTFSLDWFGPKVHLNPREQDPTGRTSFLMPCADVYNYYALLYGRRIIPTTRSTQNKAGSSIIQMRFGNEACAGETAYYPGVGQQSSTHGRMDGRIDGHSPGR</sequence>
<keyword evidence="3" id="KW-1185">Reference proteome</keyword>
<protein>
    <submittedName>
        <fullName evidence="2">Uncharacterized protein</fullName>
    </submittedName>
</protein>
<evidence type="ECO:0000313" key="2">
    <source>
        <dbReference type="EMBL" id="KAJ7213906.1"/>
    </source>
</evidence>
<feature type="region of interest" description="Disordered" evidence="1">
    <location>
        <begin position="31"/>
        <end position="57"/>
    </location>
</feature>
<dbReference type="Proteomes" id="UP001219525">
    <property type="component" value="Unassembled WGS sequence"/>
</dbReference>
<feature type="compositionally biased region" description="Polar residues" evidence="1">
    <location>
        <begin position="35"/>
        <end position="48"/>
    </location>
</feature>